<evidence type="ECO:0000256" key="2">
    <source>
        <dbReference type="ARBA" id="ARBA00022527"/>
    </source>
</evidence>
<keyword evidence="2" id="KW-0723">Serine/threonine-protein kinase</keyword>
<dbReference type="Gene3D" id="1.10.510.10">
    <property type="entry name" value="Transferase(Phosphotransferase) domain 1"/>
    <property type="match status" value="1"/>
</dbReference>
<comment type="caution">
    <text evidence="9">The sequence shown here is derived from an EMBL/GenBank/DDBJ whole genome shotgun (WGS) entry which is preliminary data.</text>
</comment>
<evidence type="ECO:0000256" key="6">
    <source>
        <dbReference type="ARBA" id="ARBA00022840"/>
    </source>
</evidence>
<keyword evidence="3" id="KW-0808">Transferase</keyword>
<dbReference type="PROSITE" id="PS50011">
    <property type="entry name" value="PROTEIN_KINASE_DOM"/>
    <property type="match status" value="1"/>
</dbReference>
<evidence type="ECO:0000256" key="1">
    <source>
        <dbReference type="ARBA" id="ARBA00005354"/>
    </source>
</evidence>
<dbReference type="InterPro" id="IPR011009">
    <property type="entry name" value="Kinase-like_dom_sf"/>
</dbReference>
<dbReference type="GO" id="GO:0005524">
    <property type="term" value="F:ATP binding"/>
    <property type="evidence" value="ECO:0007669"/>
    <property type="project" value="UniProtKB-KW"/>
</dbReference>
<keyword evidence="5" id="KW-0418">Kinase</keyword>
<organism evidence="9 10">
    <name type="scientific">Trapa incisa</name>
    <dbReference type="NCBI Taxonomy" id="236973"/>
    <lineage>
        <taxon>Eukaryota</taxon>
        <taxon>Viridiplantae</taxon>
        <taxon>Streptophyta</taxon>
        <taxon>Embryophyta</taxon>
        <taxon>Tracheophyta</taxon>
        <taxon>Spermatophyta</taxon>
        <taxon>Magnoliopsida</taxon>
        <taxon>eudicotyledons</taxon>
        <taxon>Gunneridae</taxon>
        <taxon>Pentapetalae</taxon>
        <taxon>rosids</taxon>
        <taxon>malvids</taxon>
        <taxon>Myrtales</taxon>
        <taxon>Lythraceae</taxon>
        <taxon>Trapa</taxon>
    </lineage>
</organism>
<sequence>MIKCKYQLGEFNTVLSADGSLQEMALFSVPFSSINERDGGGHYKGAEQYSKPDNNSFICSVLGWPMEDIKPTYTIGKELGSVNSSSPISSPTRPQASSLHARPNEEDMDDVKREVQIMYHLTGQPNIVELKGAYEDKQYVHLVIELCARGDLLDRIIAQGHYTERTRWVSSIATSSRRISWFCVRMRIRRLRPRTSAFGCSSSQVEKTLLILMEPLANMVGLSIRL</sequence>
<proteinExistence type="inferred from homology"/>
<dbReference type="Pfam" id="PF00069">
    <property type="entry name" value="Pkinase"/>
    <property type="match status" value="1"/>
</dbReference>
<evidence type="ECO:0000256" key="4">
    <source>
        <dbReference type="ARBA" id="ARBA00022741"/>
    </source>
</evidence>
<evidence type="ECO:0000313" key="9">
    <source>
        <dbReference type="EMBL" id="KAK4741935.1"/>
    </source>
</evidence>
<dbReference type="SUPFAM" id="SSF56112">
    <property type="entry name" value="Protein kinase-like (PK-like)"/>
    <property type="match status" value="1"/>
</dbReference>
<feature type="domain" description="Protein kinase" evidence="8">
    <location>
        <begin position="73"/>
        <end position="226"/>
    </location>
</feature>
<dbReference type="Proteomes" id="UP001345219">
    <property type="component" value="Chromosome 19"/>
</dbReference>
<dbReference type="InterPro" id="IPR000719">
    <property type="entry name" value="Prot_kinase_dom"/>
</dbReference>
<dbReference type="PANTHER" id="PTHR24349">
    <property type="entry name" value="SERINE/THREONINE-PROTEIN KINASE"/>
    <property type="match status" value="1"/>
</dbReference>
<keyword evidence="10" id="KW-1185">Reference proteome</keyword>
<reference evidence="9 10" key="1">
    <citation type="journal article" date="2023" name="Hortic Res">
        <title>Pangenome of water caltrop reveals structural variations and asymmetric subgenome divergence after allopolyploidization.</title>
        <authorList>
            <person name="Zhang X."/>
            <person name="Chen Y."/>
            <person name="Wang L."/>
            <person name="Yuan Y."/>
            <person name="Fang M."/>
            <person name="Shi L."/>
            <person name="Lu R."/>
            <person name="Comes H.P."/>
            <person name="Ma Y."/>
            <person name="Chen Y."/>
            <person name="Huang G."/>
            <person name="Zhou Y."/>
            <person name="Zheng Z."/>
            <person name="Qiu Y."/>
        </authorList>
    </citation>
    <scope>NUCLEOTIDE SEQUENCE [LARGE SCALE GENOMIC DNA]</scope>
    <source>
        <tissue evidence="9">Roots</tissue>
    </source>
</reference>
<feature type="region of interest" description="Disordered" evidence="7">
    <location>
        <begin position="82"/>
        <end position="107"/>
    </location>
</feature>
<dbReference type="GO" id="GO:0004674">
    <property type="term" value="F:protein serine/threonine kinase activity"/>
    <property type="evidence" value="ECO:0007669"/>
    <property type="project" value="UniProtKB-KW"/>
</dbReference>
<keyword evidence="4" id="KW-0547">Nucleotide-binding</keyword>
<evidence type="ECO:0000256" key="7">
    <source>
        <dbReference type="SAM" id="MobiDB-lite"/>
    </source>
</evidence>
<comment type="similarity">
    <text evidence="1">Belongs to the protein kinase superfamily. CAMK Ser/Thr protein kinase family. CaMK subfamily.</text>
</comment>
<evidence type="ECO:0000259" key="8">
    <source>
        <dbReference type="PROSITE" id="PS50011"/>
    </source>
</evidence>
<accession>A0AAN7GAZ4</accession>
<gene>
    <name evidence="9" type="ORF">SAY87_025523</name>
</gene>
<name>A0AAN7GAZ4_9MYRT</name>
<evidence type="ECO:0000256" key="3">
    <source>
        <dbReference type="ARBA" id="ARBA00022679"/>
    </source>
</evidence>
<dbReference type="AlphaFoldDB" id="A0AAN7GAZ4"/>
<dbReference type="Gene3D" id="3.30.200.20">
    <property type="entry name" value="Phosphorylase Kinase, domain 1"/>
    <property type="match status" value="1"/>
</dbReference>
<protein>
    <recommendedName>
        <fullName evidence="8">Protein kinase domain-containing protein</fullName>
    </recommendedName>
</protein>
<dbReference type="InterPro" id="IPR050205">
    <property type="entry name" value="CDPK_Ser/Thr_kinases"/>
</dbReference>
<evidence type="ECO:0000313" key="10">
    <source>
        <dbReference type="Proteomes" id="UP001345219"/>
    </source>
</evidence>
<dbReference type="EMBL" id="JAXIOK010000024">
    <property type="protein sequence ID" value="KAK4741935.1"/>
    <property type="molecule type" value="Genomic_DNA"/>
</dbReference>
<evidence type="ECO:0000256" key="5">
    <source>
        <dbReference type="ARBA" id="ARBA00022777"/>
    </source>
</evidence>
<keyword evidence="6" id="KW-0067">ATP-binding</keyword>